<evidence type="ECO:0000256" key="2">
    <source>
        <dbReference type="ARBA" id="ARBA00022649"/>
    </source>
</evidence>
<dbReference type="EMBL" id="MHCI01000018">
    <property type="protein sequence ID" value="OGY16211.1"/>
    <property type="molecule type" value="Genomic_DNA"/>
</dbReference>
<evidence type="ECO:0000256" key="6">
    <source>
        <dbReference type="ARBA" id="ARBA00022884"/>
    </source>
</evidence>
<protein>
    <recommendedName>
        <fullName evidence="10">Addiction module toxin, HicA family</fullName>
    </recommendedName>
</protein>
<keyword evidence="5" id="KW-0378">Hydrolase</keyword>
<evidence type="ECO:0000256" key="5">
    <source>
        <dbReference type="ARBA" id="ARBA00022801"/>
    </source>
</evidence>
<dbReference type="AlphaFoldDB" id="A0A1G1VLG9"/>
<proteinExistence type="inferred from homology"/>
<comment type="caution">
    <text evidence="8">The sequence shown here is derived from an EMBL/GenBank/DDBJ whole genome shotgun (WGS) entry which is preliminary data.</text>
</comment>
<dbReference type="GO" id="GO:0016787">
    <property type="term" value="F:hydrolase activity"/>
    <property type="evidence" value="ECO:0007669"/>
    <property type="project" value="UniProtKB-KW"/>
</dbReference>
<dbReference type="SUPFAM" id="SSF54786">
    <property type="entry name" value="YcfA/nrd intein domain"/>
    <property type="match status" value="1"/>
</dbReference>
<evidence type="ECO:0000256" key="3">
    <source>
        <dbReference type="ARBA" id="ARBA00022722"/>
    </source>
</evidence>
<reference evidence="8 9" key="1">
    <citation type="journal article" date="2016" name="Nat. Commun.">
        <title>Thousands of microbial genomes shed light on interconnected biogeochemical processes in an aquifer system.</title>
        <authorList>
            <person name="Anantharaman K."/>
            <person name="Brown C.T."/>
            <person name="Hug L.A."/>
            <person name="Sharon I."/>
            <person name="Castelle C.J."/>
            <person name="Probst A.J."/>
            <person name="Thomas B.C."/>
            <person name="Singh A."/>
            <person name="Wilkins M.J."/>
            <person name="Karaoz U."/>
            <person name="Brodie E.L."/>
            <person name="Williams K.H."/>
            <person name="Hubbard S.S."/>
            <person name="Banfield J.F."/>
        </authorList>
    </citation>
    <scope>NUCLEOTIDE SEQUENCE [LARGE SCALE GENOMIC DNA]</scope>
</reference>
<sequence>MPKLVPIRGKELIRLLERKGFEQIRKRGSHARLVHPDGRKTTVPLHRGELIRKGLLRKILRDINLTPEEFDHLRRSKRK</sequence>
<keyword evidence="4" id="KW-0255">Endonuclease</keyword>
<dbReference type="GO" id="GO:0004519">
    <property type="term" value="F:endonuclease activity"/>
    <property type="evidence" value="ECO:0007669"/>
    <property type="project" value="UniProtKB-KW"/>
</dbReference>
<dbReference type="Proteomes" id="UP000179069">
    <property type="component" value="Unassembled WGS sequence"/>
</dbReference>
<evidence type="ECO:0000256" key="1">
    <source>
        <dbReference type="ARBA" id="ARBA00006620"/>
    </source>
</evidence>
<evidence type="ECO:0000256" key="4">
    <source>
        <dbReference type="ARBA" id="ARBA00022759"/>
    </source>
</evidence>
<organism evidence="8 9">
    <name type="scientific">Candidatus Chisholmbacteria bacterium RIFCSPHIGHO2_01_FULL_49_18</name>
    <dbReference type="NCBI Taxonomy" id="1797590"/>
    <lineage>
        <taxon>Bacteria</taxon>
        <taxon>Candidatus Chisholmiibacteriota</taxon>
    </lineage>
</organism>
<keyword evidence="6" id="KW-0694">RNA-binding</keyword>
<evidence type="ECO:0000256" key="7">
    <source>
        <dbReference type="ARBA" id="ARBA00023016"/>
    </source>
</evidence>
<evidence type="ECO:0008006" key="10">
    <source>
        <dbReference type="Google" id="ProtNLM"/>
    </source>
</evidence>
<evidence type="ECO:0000313" key="8">
    <source>
        <dbReference type="EMBL" id="OGY16211.1"/>
    </source>
</evidence>
<keyword evidence="3" id="KW-0540">Nuclease</keyword>
<dbReference type="InterPro" id="IPR012933">
    <property type="entry name" value="HicA_mRNA_interferase"/>
</dbReference>
<name>A0A1G1VLG9_9BACT</name>
<dbReference type="PANTHER" id="PTHR34873">
    <property type="entry name" value="SSR1766 PROTEIN"/>
    <property type="match status" value="1"/>
</dbReference>
<dbReference type="Gene3D" id="3.30.920.30">
    <property type="entry name" value="Hypothetical protein"/>
    <property type="match status" value="1"/>
</dbReference>
<keyword evidence="2" id="KW-1277">Toxin-antitoxin system</keyword>
<comment type="similarity">
    <text evidence="1">Belongs to the HicA mRNA interferase family.</text>
</comment>
<dbReference type="InterPro" id="IPR038570">
    <property type="entry name" value="HicA_sf"/>
</dbReference>
<dbReference type="Pfam" id="PF07927">
    <property type="entry name" value="HicA_toxin"/>
    <property type="match status" value="1"/>
</dbReference>
<dbReference type="PANTHER" id="PTHR34873:SF3">
    <property type="entry name" value="ADDICTION MODULE TOXIN, HICA FAMILY"/>
    <property type="match status" value="1"/>
</dbReference>
<gene>
    <name evidence="8" type="ORF">A2785_01305</name>
</gene>
<dbReference type="GO" id="GO:0003729">
    <property type="term" value="F:mRNA binding"/>
    <property type="evidence" value="ECO:0007669"/>
    <property type="project" value="InterPro"/>
</dbReference>
<evidence type="ECO:0000313" key="9">
    <source>
        <dbReference type="Proteomes" id="UP000179069"/>
    </source>
</evidence>
<accession>A0A1G1VLG9</accession>
<keyword evidence="7" id="KW-0346">Stress response</keyword>